<reference evidence="2 3" key="1">
    <citation type="journal article" date="2023" name="G3 (Bethesda)">
        <title>A chromosome-level genome assembly of Zasmidium syzygii isolated from banana leaves.</title>
        <authorList>
            <person name="van Westerhoven A.C."/>
            <person name="Mehrabi R."/>
            <person name="Talebi R."/>
            <person name="Steentjes M.B.F."/>
            <person name="Corcolon B."/>
            <person name="Chong P.A."/>
            <person name="Kema G.H.J."/>
            <person name="Seidl M.F."/>
        </authorList>
    </citation>
    <scope>NUCLEOTIDE SEQUENCE [LARGE SCALE GENOMIC DNA]</scope>
    <source>
        <strain evidence="2 3">P124</strain>
    </source>
</reference>
<feature type="coiled-coil region" evidence="1">
    <location>
        <begin position="132"/>
        <end position="159"/>
    </location>
</feature>
<accession>A0ABR0EX21</accession>
<sequence>MAPKTPPAKHSPTKTLLLRLCKHSFQSTGKEDISPPVEIDMEEVGDLKTEKAWEVLEKAICSAFDVRQWAHRPRIHHHQACLDEINPNELSKGKFSFDKVYLISEMCDGVGMENDEPDWEADPARGFLEEFDREMEVKREEERRRIREVEVEREAQMRREMEVRRRLWQNQRILREWDEKQRNRSGRVDENGERRGPVLQLRPCIHAPGTTDPSSTIASIPLERFNLRTPSGWQALEAMICITFHVDMSSYKAYIHHDDHDDACEDVISAEDLLDSGFDFEGEVYLVHF</sequence>
<dbReference type="EMBL" id="JAXOVC010000002">
    <property type="protein sequence ID" value="KAK4506047.1"/>
    <property type="molecule type" value="Genomic_DNA"/>
</dbReference>
<organism evidence="2 3">
    <name type="scientific">Zasmidium cellare</name>
    <name type="common">Wine cellar mold</name>
    <name type="synonym">Racodium cellare</name>
    <dbReference type="NCBI Taxonomy" id="395010"/>
    <lineage>
        <taxon>Eukaryota</taxon>
        <taxon>Fungi</taxon>
        <taxon>Dikarya</taxon>
        <taxon>Ascomycota</taxon>
        <taxon>Pezizomycotina</taxon>
        <taxon>Dothideomycetes</taxon>
        <taxon>Dothideomycetidae</taxon>
        <taxon>Mycosphaerellales</taxon>
        <taxon>Mycosphaerellaceae</taxon>
        <taxon>Zasmidium</taxon>
    </lineage>
</organism>
<proteinExistence type="predicted"/>
<dbReference type="Proteomes" id="UP001305779">
    <property type="component" value="Unassembled WGS sequence"/>
</dbReference>
<keyword evidence="1" id="KW-0175">Coiled coil</keyword>
<evidence type="ECO:0000313" key="2">
    <source>
        <dbReference type="EMBL" id="KAK4506047.1"/>
    </source>
</evidence>
<gene>
    <name evidence="2" type="ORF">PRZ48_004012</name>
</gene>
<comment type="caution">
    <text evidence="2">The sequence shown here is derived from an EMBL/GenBank/DDBJ whole genome shotgun (WGS) entry which is preliminary data.</text>
</comment>
<keyword evidence="3" id="KW-1185">Reference proteome</keyword>
<protein>
    <submittedName>
        <fullName evidence="2">Uncharacterized protein</fullName>
    </submittedName>
</protein>
<evidence type="ECO:0000313" key="3">
    <source>
        <dbReference type="Proteomes" id="UP001305779"/>
    </source>
</evidence>
<evidence type="ECO:0000256" key="1">
    <source>
        <dbReference type="SAM" id="Coils"/>
    </source>
</evidence>
<name>A0ABR0EX21_ZASCE</name>